<sequence>MAVRECGQRELKKRRSKRIDKKIRGILFSMVLWGVTPSSKSWVIEHDALFHQEKGKDMEAQQRKIY</sequence>
<organism evidence="1 2">
    <name type="scientific">Hebeloma cylindrosporum</name>
    <dbReference type="NCBI Taxonomy" id="76867"/>
    <lineage>
        <taxon>Eukaryota</taxon>
        <taxon>Fungi</taxon>
        <taxon>Dikarya</taxon>
        <taxon>Basidiomycota</taxon>
        <taxon>Agaricomycotina</taxon>
        <taxon>Agaricomycetes</taxon>
        <taxon>Agaricomycetidae</taxon>
        <taxon>Agaricales</taxon>
        <taxon>Agaricineae</taxon>
        <taxon>Hymenogastraceae</taxon>
        <taxon>Hebeloma</taxon>
    </lineage>
</organism>
<reference evidence="2" key="2">
    <citation type="submission" date="2015-01" db="EMBL/GenBank/DDBJ databases">
        <title>Evolutionary Origins and Diversification of the Mycorrhizal Mutualists.</title>
        <authorList>
            <consortium name="DOE Joint Genome Institute"/>
            <consortium name="Mycorrhizal Genomics Consortium"/>
            <person name="Kohler A."/>
            <person name="Kuo A."/>
            <person name="Nagy L.G."/>
            <person name="Floudas D."/>
            <person name="Copeland A."/>
            <person name="Barry K.W."/>
            <person name="Cichocki N."/>
            <person name="Veneault-Fourrey C."/>
            <person name="LaButti K."/>
            <person name="Lindquist E.A."/>
            <person name="Lipzen A."/>
            <person name="Lundell T."/>
            <person name="Morin E."/>
            <person name="Murat C."/>
            <person name="Riley R."/>
            <person name="Ohm R."/>
            <person name="Sun H."/>
            <person name="Tunlid A."/>
            <person name="Henrissat B."/>
            <person name="Grigoriev I.V."/>
            <person name="Hibbett D.S."/>
            <person name="Martin F."/>
        </authorList>
    </citation>
    <scope>NUCLEOTIDE SEQUENCE [LARGE SCALE GENOMIC DNA]</scope>
    <source>
        <strain evidence="2">h7</strain>
    </source>
</reference>
<name>A0A0C3BME5_HEBCY</name>
<protein>
    <submittedName>
        <fullName evidence="1">Uncharacterized protein</fullName>
    </submittedName>
</protein>
<keyword evidence="2" id="KW-1185">Reference proteome</keyword>
<dbReference type="HOGENOM" id="CLU_2831461_0_0_1"/>
<dbReference type="EMBL" id="KN831794">
    <property type="protein sequence ID" value="KIM37875.1"/>
    <property type="molecule type" value="Genomic_DNA"/>
</dbReference>
<proteinExistence type="predicted"/>
<evidence type="ECO:0000313" key="2">
    <source>
        <dbReference type="Proteomes" id="UP000053424"/>
    </source>
</evidence>
<dbReference type="AlphaFoldDB" id="A0A0C3BME5"/>
<evidence type="ECO:0000313" key="1">
    <source>
        <dbReference type="EMBL" id="KIM37875.1"/>
    </source>
</evidence>
<accession>A0A0C3BME5</accession>
<gene>
    <name evidence="1" type="ORF">M413DRAFT_448145</name>
</gene>
<reference evidence="1 2" key="1">
    <citation type="submission" date="2014-04" db="EMBL/GenBank/DDBJ databases">
        <authorList>
            <consortium name="DOE Joint Genome Institute"/>
            <person name="Kuo A."/>
            <person name="Gay G."/>
            <person name="Dore J."/>
            <person name="Kohler A."/>
            <person name="Nagy L.G."/>
            <person name="Floudas D."/>
            <person name="Copeland A."/>
            <person name="Barry K.W."/>
            <person name="Cichocki N."/>
            <person name="Veneault-Fourrey C."/>
            <person name="LaButti K."/>
            <person name="Lindquist E.A."/>
            <person name="Lipzen A."/>
            <person name="Lundell T."/>
            <person name="Morin E."/>
            <person name="Murat C."/>
            <person name="Sun H."/>
            <person name="Tunlid A."/>
            <person name="Henrissat B."/>
            <person name="Grigoriev I.V."/>
            <person name="Hibbett D.S."/>
            <person name="Martin F."/>
            <person name="Nordberg H.P."/>
            <person name="Cantor M.N."/>
            <person name="Hua S.X."/>
        </authorList>
    </citation>
    <scope>NUCLEOTIDE SEQUENCE [LARGE SCALE GENOMIC DNA]</scope>
    <source>
        <strain evidence="2">h7</strain>
    </source>
</reference>
<dbReference type="Proteomes" id="UP000053424">
    <property type="component" value="Unassembled WGS sequence"/>
</dbReference>